<feature type="compositionally biased region" description="Polar residues" evidence="2">
    <location>
        <begin position="607"/>
        <end position="617"/>
    </location>
</feature>
<evidence type="ECO:0000259" key="3">
    <source>
        <dbReference type="PROSITE" id="PS50190"/>
    </source>
</evidence>
<feature type="compositionally biased region" description="Low complexity" evidence="2">
    <location>
        <begin position="980"/>
        <end position="992"/>
    </location>
</feature>
<feature type="region of interest" description="Disordered" evidence="2">
    <location>
        <begin position="264"/>
        <end position="387"/>
    </location>
</feature>
<keyword evidence="5" id="KW-1185">Reference proteome</keyword>
<feature type="compositionally biased region" description="Basic and acidic residues" evidence="2">
    <location>
        <begin position="821"/>
        <end position="833"/>
    </location>
</feature>
<dbReference type="STRING" id="2316362.A0A4Q2DCW7"/>
<evidence type="ECO:0000313" key="4">
    <source>
        <dbReference type="EMBL" id="RXW16721.1"/>
    </source>
</evidence>
<feature type="compositionally biased region" description="Basic residues" evidence="2">
    <location>
        <begin position="288"/>
        <end position="297"/>
    </location>
</feature>
<dbReference type="EMBL" id="SDEE01000408">
    <property type="protein sequence ID" value="RXW16721.1"/>
    <property type="molecule type" value="Genomic_DNA"/>
</dbReference>
<dbReference type="SMART" id="SM00222">
    <property type="entry name" value="Sec7"/>
    <property type="match status" value="1"/>
</dbReference>
<dbReference type="OrthoDB" id="430364at2759"/>
<feature type="compositionally biased region" description="Basic and acidic residues" evidence="2">
    <location>
        <begin position="266"/>
        <end position="281"/>
    </location>
</feature>
<feature type="compositionally biased region" description="Polar residues" evidence="2">
    <location>
        <begin position="711"/>
        <end position="736"/>
    </location>
</feature>
<dbReference type="InterPro" id="IPR000904">
    <property type="entry name" value="Sec7_dom"/>
</dbReference>
<organism evidence="4 5">
    <name type="scientific">Candolleomyces aberdarensis</name>
    <dbReference type="NCBI Taxonomy" id="2316362"/>
    <lineage>
        <taxon>Eukaryota</taxon>
        <taxon>Fungi</taxon>
        <taxon>Dikarya</taxon>
        <taxon>Basidiomycota</taxon>
        <taxon>Agaricomycotina</taxon>
        <taxon>Agaricomycetes</taxon>
        <taxon>Agaricomycetidae</taxon>
        <taxon>Agaricales</taxon>
        <taxon>Agaricineae</taxon>
        <taxon>Psathyrellaceae</taxon>
        <taxon>Candolleomyces</taxon>
    </lineage>
</organism>
<feature type="compositionally biased region" description="Basic and acidic residues" evidence="2">
    <location>
        <begin position="566"/>
        <end position="575"/>
    </location>
</feature>
<proteinExistence type="predicted"/>
<dbReference type="InterPro" id="IPR023394">
    <property type="entry name" value="Sec7_C_sf"/>
</dbReference>
<feature type="compositionally biased region" description="Basic and acidic residues" evidence="2">
    <location>
        <begin position="1"/>
        <end position="13"/>
    </location>
</feature>
<feature type="region of interest" description="Disordered" evidence="2">
    <location>
        <begin position="422"/>
        <end position="444"/>
    </location>
</feature>
<evidence type="ECO:0000313" key="5">
    <source>
        <dbReference type="Proteomes" id="UP000290288"/>
    </source>
</evidence>
<feature type="region of interest" description="Disordered" evidence="2">
    <location>
        <begin position="199"/>
        <end position="252"/>
    </location>
</feature>
<dbReference type="Gene3D" id="1.10.1000.11">
    <property type="entry name" value="Arf Nucleotide-binding Site Opener,domain 2"/>
    <property type="match status" value="1"/>
</dbReference>
<dbReference type="InterPro" id="IPR035999">
    <property type="entry name" value="Sec7_dom_sf"/>
</dbReference>
<dbReference type="Proteomes" id="UP000290288">
    <property type="component" value="Unassembled WGS sequence"/>
</dbReference>
<dbReference type="PANTHER" id="PTHR13037">
    <property type="entry name" value="FORMIN"/>
    <property type="match status" value="1"/>
</dbReference>
<keyword evidence="1" id="KW-0945">Host-virus interaction</keyword>
<dbReference type="SUPFAM" id="SSF50729">
    <property type="entry name" value="PH domain-like"/>
    <property type="match status" value="1"/>
</dbReference>
<feature type="compositionally biased region" description="Polar residues" evidence="2">
    <location>
        <begin position="340"/>
        <end position="351"/>
    </location>
</feature>
<sequence length="1676" mass="183585">MHTEAVSESEQAHADPSAPSTDGEDTGTDDAANTTIQPEQQTPLPSHNELPPPDPQKDDDVDESTPADPLTTEFETEPDDPEGRSFSPNPSRSKRRRRSRSRSRTSKDFKGMMRSPTPAGAGGDSSPDEAPPIPVAVPMFPALLSPVPSHFPPHFMAFQGQRMLGATPEPLFYPGTSPPTPLPLPSLEAIQKGLMRSNSVGATQASRRAAMAKLTGGTETYDPSPSPTPPPLPVNNRLGRNNTVAGHGGERIAARQLMLGRLAGRMAKEANEEQASGEERGAPSPTPNKRRRRRSRRASAAASNPPVSDSDPVSTPSHTPHLPSAPLTTPLEALSDLRSESATPNQASSSRNRSEEYVAVPSPKPPPEHERPDLHRRRSVLIEDDEDEVRYSPMLRIPTISHTPPPAKASPLLTSLRNPIHRSESPATRASEFSTNGANGLNSVPLYLGRGSPARHDRFPISPFATPLKEKDRQLSDDDEEEQVLYPADTLRPRTPAVNVDAFDREISWVATPVPEVRMPVQDDEDMDDEEYDEDEVAEVVVQDQRGQHQEYDDPPLSPTSFNGYSHREAYDDVSPRVSSTKSIVIESEASADVYPIRINTSPFSAIPLSQSESYGQQHAERSPLNSEALEWEDRSTATNELAAKRSVEASSPSTWEKMKNFTFSRSASSAGRRSRTNSMLNRDPRNSSISRESQGSLTSGGKGEKGDSIALQTPITAPQLMQSASASTSMLSLPQHSPFRGNPSPIPPIGSADMLKYQNDKLFPFPGMKKLEEQRNQRTRGAFPSASASTPDVSLAITGVDEVNPSPSAQSFSPSPPSHESSRERKNSDPRSDSQMNFRDSPVRQQGYIDLPPLSASTSSSRGRLPVTFAEVKQWLGKNKGKKGQSQQPPPVAALPPQIELQSSTSSTKKLSMSDLLGTKETGANSDWEDARTPTNGNASSPPPQHKAFSSFGYRSGRETPAKNGAPPDTERTPKAKKVLPLSLSPSSDSKYQYQIEDQLATPDPANPDRFMSPTPDPTSSVSEVPQSTSESSSTTSSQYSLGPTPQAQALLERLDDGLSRGIMPLDDLPRKLLFSGPVLQVVNPNTVKDRFLFLFNDILVIAKPILQGHAVFNDGYSNPTDKKYRIKSVVRFRDLRFCQDRAEPPAKTTVPSCIPTSPSLRNFIALFARDPEQAVASLSSSKINVASDHALVAQILFKTVDLDRRQLAEYLSRRASKNVLKAYLDNFGFTSLRIDVALRIFLHSVHIENTAAQSQPPSPLEYLQEIFASRWYEANAKIVAFDKDMALRLVRAIVQLNELVHSSIASEVGAPLNTGQNITSRDFYEAFRRFDPRRLVSDELLDDLYNSIRQERLVQARPSASTTSPDIPVSFMRPLPTRLTYKMQSDPIIIRLPQPDPNLTLHLHGHDLIFEPSVLNFSKSPEASFRITGTSLGSKTLVIRRSGPNAIKYTGLPLSYAIPVERAFMRNTFQIAFLNHEKSKRRYMFSVDDHLMRHQWAQSIRQQIEKSLVAGSTPTEHALPGVSDFYRAAEEVAFKVLQDALTGSGPSTSSSATTTTTSHSHSHSQSNGQAAGYHQSAADKDVAHRRSKSRSKLYPRPGVGRLEFDLNSPSHRYNSSRESNETDGGESSAAGPYEGGRAEGRIWSGRELELHCQQNSLIPNVLSYLQVGATGSSS</sequence>
<feature type="region of interest" description="Disordered" evidence="2">
    <location>
        <begin position="1"/>
        <end position="135"/>
    </location>
</feature>
<protein>
    <recommendedName>
        <fullName evidence="3">SEC7 domain-containing protein</fullName>
    </recommendedName>
</protein>
<dbReference type="PANTHER" id="PTHR13037:SF24">
    <property type="entry name" value="POLYCOMB PROTEIN PCL-RELATED"/>
    <property type="match status" value="1"/>
</dbReference>
<dbReference type="Gene3D" id="1.10.220.20">
    <property type="match status" value="1"/>
</dbReference>
<feature type="region of interest" description="Disordered" evidence="2">
    <location>
        <begin position="607"/>
        <end position="1045"/>
    </location>
</feature>
<dbReference type="PROSITE" id="PS50190">
    <property type="entry name" value="SEC7"/>
    <property type="match status" value="1"/>
</dbReference>
<feature type="compositionally biased region" description="Low complexity" evidence="2">
    <location>
        <begin position="1019"/>
        <end position="1040"/>
    </location>
</feature>
<feature type="compositionally biased region" description="Low complexity" evidence="2">
    <location>
        <begin position="896"/>
        <end position="918"/>
    </location>
</feature>
<feature type="compositionally biased region" description="Low complexity" evidence="2">
    <location>
        <begin position="1544"/>
        <end position="1570"/>
    </location>
</feature>
<feature type="compositionally biased region" description="Pro residues" evidence="2">
    <location>
        <begin position="224"/>
        <end position="233"/>
    </location>
</feature>
<reference evidence="4 5" key="1">
    <citation type="submission" date="2019-01" db="EMBL/GenBank/DDBJ databases">
        <title>Draft genome sequence of Psathyrella aberdarensis IHI B618.</title>
        <authorList>
            <person name="Buettner E."/>
            <person name="Kellner H."/>
        </authorList>
    </citation>
    <scope>NUCLEOTIDE SEQUENCE [LARGE SCALE GENOMIC DNA]</scope>
    <source>
        <strain evidence="4 5">IHI B618</strain>
    </source>
</reference>
<evidence type="ECO:0000256" key="1">
    <source>
        <dbReference type="ARBA" id="ARBA00022581"/>
    </source>
</evidence>
<feature type="compositionally biased region" description="Polar residues" evidence="2">
    <location>
        <begin position="1609"/>
        <end position="1619"/>
    </location>
</feature>
<dbReference type="SUPFAM" id="SSF48425">
    <property type="entry name" value="Sec7 domain"/>
    <property type="match status" value="1"/>
</dbReference>
<accession>A0A4Q2DCW7</accession>
<feature type="region of interest" description="Disordered" evidence="2">
    <location>
        <begin position="544"/>
        <end position="578"/>
    </location>
</feature>
<evidence type="ECO:0000256" key="2">
    <source>
        <dbReference type="SAM" id="MobiDB-lite"/>
    </source>
</evidence>
<name>A0A4Q2DCW7_9AGAR</name>
<comment type="caution">
    <text evidence="4">The sequence shown here is derived from an EMBL/GenBank/DDBJ whole genome shotgun (WGS) entry which is preliminary data.</text>
</comment>
<feature type="compositionally biased region" description="Basic residues" evidence="2">
    <location>
        <begin position="92"/>
        <end position="104"/>
    </location>
</feature>
<feature type="compositionally biased region" description="Low complexity" evidence="2">
    <location>
        <begin position="298"/>
        <end position="317"/>
    </location>
</feature>
<dbReference type="Pfam" id="PF01369">
    <property type="entry name" value="Sec7"/>
    <property type="match status" value="1"/>
</dbReference>
<feature type="compositionally biased region" description="Polar residues" evidence="2">
    <location>
        <begin position="677"/>
        <end position="700"/>
    </location>
</feature>
<feature type="region of interest" description="Disordered" evidence="2">
    <location>
        <begin position="1543"/>
        <end position="1640"/>
    </location>
</feature>
<feature type="compositionally biased region" description="Polar residues" evidence="2">
    <location>
        <begin position="425"/>
        <end position="442"/>
    </location>
</feature>
<feature type="compositionally biased region" description="Polar residues" evidence="2">
    <location>
        <begin position="36"/>
        <end position="45"/>
    </location>
</feature>
<feature type="domain" description="SEC7" evidence="3">
    <location>
        <begin position="1168"/>
        <end position="1353"/>
    </location>
</feature>
<dbReference type="GO" id="GO:0005085">
    <property type="term" value="F:guanyl-nucleotide exchange factor activity"/>
    <property type="evidence" value="ECO:0007669"/>
    <property type="project" value="InterPro"/>
</dbReference>
<feature type="region of interest" description="Disordered" evidence="2">
    <location>
        <begin position="457"/>
        <end position="490"/>
    </location>
</feature>
<dbReference type="GO" id="GO:0032012">
    <property type="term" value="P:regulation of ARF protein signal transduction"/>
    <property type="evidence" value="ECO:0007669"/>
    <property type="project" value="InterPro"/>
</dbReference>
<gene>
    <name evidence="4" type="ORF">EST38_g9137</name>
</gene>